<comment type="caution">
    <text evidence="2">The sequence shown here is derived from an EMBL/GenBank/DDBJ whole genome shotgun (WGS) entry which is preliminary data.</text>
</comment>
<sequence>MQATLSEVNKMDEDQFKYIKDDERIDQLYSQNVQIIQSPSVFSFSLDAVLLADFVRPNFKKANLCVDLCAGNGAVGLFLNDKIAGKIYEVEIQPKLADMASRSIDLNHLTDRYEVLQMDIADVYSKIKKDSVDVVVCNPPYFGDLPTSKKNPNSYLAIARHEIKTNFGIVASRMSGLLKMNGHGYLVHRPDRLSEILSTLSLHRLEPKRIRFIHPKKERDANMVLIEVIKDGKPGGLKIIPPLVVSGDNDEYGLEVSELLYGKHK</sequence>
<dbReference type="SUPFAM" id="SSF53335">
    <property type="entry name" value="S-adenosyl-L-methionine-dependent methyltransferases"/>
    <property type="match status" value="1"/>
</dbReference>
<dbReference type="PANTHER" id="PTHR47739">
    <property type="entry name" value="TRNA1(VAL) (ADENINE(37)-N6)-METHYLTRANSFERASE"/>
    <property type="match status" value="1"/>
</dbReference>
<dbReference type="PATRIC" id="fig|1423807.3.peg.259"/>
<dbReference type="STRING" id="1423807.FD16_GL000256"/>
<evidence type="ECO:0000259" key="1">
    <source>
        <dbReference type="Pfam" id="PF05175"/>
    </source>
</evidence>
<dbReference type="Pfam" id="PF05175">
    <property type="entry name" value="MTS"/>
    <property type="match status" value="1"/>
</dbReference>
<proteinExistence type="predicted"/>
<dbReference type="PANTHER" id="PTHR47739:SF1">
    <property type="entry name" value="TRNA1(VAL) (ADENINE(37)-N6)-METHYLTRANSFERASE"/>
    <property type="match status" value="1"/>
</dbReference>
<dbReference type="eggNOG" id="COG4123">
    <property type="taxonomic scope" value="Bacteria"/>
</dbReference>
<dbReference type="CDD" id="cd02440">
    <property type="entry name" value="AdoMet_MTases"/>
    <property type="match status" value="1"/>
</dbReference>
<dbReference type="Gene3D" id="3.40.50.150">
    <property type="entry name" value="Vaccinia Virus protein VP39"/>
    <property type="match status" value="1"/>
</dbReference>
<dbReference type="GO" id="GO:0008757">
    <property type="term" value="F:S-adenosylmethionine-dependent methyltransferase activity"/>
    <property type="evidence" value="ECO:0007669"/>
    <property type="project" value="UniProtKB-ARBA"/>
</dbReference>
<evidence type="ECO:0000313" key="3">
    <source>
        <dbReference type="Proteomes" id="UP000051820"/>
    </source>
</evidence>
<name>A0A0R1WD23_9LACO</name>
<protein>
    <recommendedName>
        <fullName evidence="1">Methyltransferase small domain-containing protein</fullName>
    </recommendedName>
</protein>
<dbReference type="EMBL" id="AZGF01000011">
    <property type="protein sequence ID" value="KRM12044.1"/>
    <property type="molecule type" value="Genomic_DNA"/>
</dbReference>
<keyword evidence="3" id="KW-1185">Reference proteome</keyword>
<accession>A0A0R1WD23</accession>
<dbReference type="Proteomes" id="UP000051820">
    <property type="component" value="Unassembled WGS sequence"/>
</dbReference>
<dbReference type="InterPro" id="IPR050210">
    <property type="entry name" value="tRNA_Adenine-N(6)_MTase"/>
</dbReference>
<dbReference type="GO" id="GO:0008170">
    <property type="term" value="F:N-methyltransferase activity"/>
    <property type="evidence" value="ECO:0007669"/>
    <property type="project" value="UniProtKB-ARBA"/>
</dbReference>
<dbReference type="AlphaFoldDB" id="A0A0R1WD23"/>
<feature type="domain" description="Methyltransferase small" evidence="1">
    <location>
        <begin position="33"/>
        <end position="164"/>
    </location>
</feature>
<dbReference type="GO" id="GO:0032259">
    <property type="term" value="P:methylation"/>
    <property type="evidence" value="ECO:0007669"/>
    <property type="project" value="InterPro"/>
</dbReference>
<organism evidence="2 3">
    <name type="scientific">Paucilactobacillus suebicus DSM 5007 = KCTC 3549</name>
    <dbReference type="NCBI Taxonomy" id="1423807"/>
    <lineage>
        <taxon>Bacteria</taxon>
        <taxon>Bacillati</taxon>
        <taxon>Bacillota</taxon>
        <taxon>Bacilli</taxon>
        <taxon>Lactobacillales</taxon>
        <taxon>Lactobacillaceae</taxon>
        <taxon>Paucilactobacillus</taxon>
    </lineage>
</organism>
<dbReference type="InterPro" id="IPR002052">
    <property type="entry name" value="DNA_methylase_N6_adenine_CS"/>
</dbReference>
<dbReference type="InterPro" id="IPR007848">
    <property type="entry name" value="Small_mtfrase_dom"/>
</dbReference>
<dbReference type="InterPro" id="IPR029063">
    <property type="entry name" value="SAM-dependent_MTases_sf"/>
</dbReference>
<gene>
    <name evidence="2" type="ORF">FD16_GL000256</name>
</gene>
<dbReference type="GO" id="GO:0003676">
    <property type="term" value="F:nucleic acid binding"/>
    <property type="evidence" value="ECO:0007669"/>
    <property type="project" value="InterPro"/>
</dbReference>
<reference evidence="2 3" key="1">
    <citation type="journal article" date="2015" name="Genome Announc.">
        <title>Expanding the biotechnology potential of lactobacilli through comparative genomics of 213 strains and associated genera.</title>
        <authorList>
            <person name="Sun Z."/>
            <person name="Harris H.M."/>
            <person name="McCann A."/>
            <person name="Guo C."/>
            <person name="Argimon S."/>
            <person name="Zhang W."/>
            <person name="Yang X."/>
            <person name="Jeffery I.B."/>
            <person name="Cooney J.C."/>
            <person name="Kagawa T.F."/>
            <person name="Liu W."/>
            <person name="Song Y."/>
            <person name="Salvetti E."/>
            <person name="Wrobel A."/>
            <person name="Rasinkangas P."/>
            <person name="Parkhill J."/>
            <person name="Rea M.C."/>
            <person name="O'Sullivan O."/>
            <person name="Ritari J."/>
            <person name="Douillard F.P."/>
            <person name="Paul Ross R."/>
            <person name="Yang R."/>
            <person name="Briner A.E."/>
            <person name="Felis G.E."/>
            <person name="de Vos W.M."/>
            <person name="Barrangou R."/>
            <person name="Klaenhammer T.R."/>
            <person name="Caufield P.W."/>
            <person name="Cui Y."/>
            <person name="Zhang H."/>
            <person name="O'Toole P.W."/>
        </authorList>
    </citation>
    <scope>NUCLEOTIDE SEQUENCE [LARGE SCALE GENOMIC DNA]</scope>
    <source>
        <strain evidence="2 3">DSM 5007</strain>
    </source>
</reference>
<dbReference type="PROSITE" id="PS00092">
    <property type="entry name" value="N6_MTASE"/>
    <property type="match status" value="1"/>
</dbReference>
<evidence type="ECO:0000313" key="2">
    <source>
        <dbReference type="EMBL" id="KRM12044.1"/>
    </source>
</evidence>